<dbReference type="AlphaFoldDB" id="A0A7C3KCK5"/>
<dbReference type="GO" id="GO:0000155">
    <property type="term" value="F:phosphorelay sensor kinase activity"/>
    <property type="evidence" value="ECO:0007669"/>
    <property type="project" value="InterPro"/>
</dbReference>
<dbReference type="EMBL" id="DSRU01000068">
    <property type="protein sequence ID" value="HFM97306.1"/>
    <property type="molecule type" value="Genomic_DNA"/>
</dbReference>
<dbReference type="CDD" id="cd00082">
    <property type="entry name" value="HisKA"/>
    <property type="match status" value="1"/>
</dbReference>
<evidence type="ECO:0000256" key="1">
    <source>
        <dbReference type="ARBA" id="ARBA00000085"/>
    </source>
</evidence>
<dbReference type="PANTHER" id="PTHR33121">
    <property type="entry name" value="CYCLIC DI-GMP PHOSPHODIESTERASE PDEF"/>
    <property type="match status" value="1"/>
</dbReference>
<dbReference type="InterPro" id="IPR001633">
    <property type="entry name" value="EAL_dom"/>
</dbReference>
<evidence type="ECO:0000256" key="2">
    <source>
        <dbReference type="ARBA" id="ARBA00012438"/>
    </source>
</evidence>
<dbReference type="InterPro" id="IPR036097">
    <property type="entry name" value="HisK_dim/P_sf"/>
</dbReference>
<dbReference type="InterPro" id="IPR003661">
    <property type="entry name" value="HisK_dim/P_dom"/>
</dbReference>
<evidence type="ECO:0000313" key="4">
    <source>
        <dbReference type="EMBL" id="HFM97306.1"/>
    </source>
</evidence>
<comment type="catalytic activity">
    <reaction evidence="1">
        <text>ATP + protein L-histidine = ADP + protein N-phospho-L-histidine.</text>
        <dbReference type="EC" id="2.7.13.3"/>
    </reaction>
</comment>
<evidence type="ECO:0000259" key="3">
    <source>
        <dbReference type="PROSITE" id="PS50883"/>
    </source>
</evidence>
<protein>
    <recommendedName>
        <fullName evidence="2">histidine kinase</fullName>
        <ecNumber evidence="2">2.7.13.3</ecNumber>
    </recommendedName>
</protein>
<feature type="domain" description="EAL" evidence="3">
    <location>
        <begin position="100"/>
        <end position="350"/>
    </location>
</feature>
<organism evidence="4">
    <name type="scientific">Oscillatoriales cyanobacterium SpSt-418</name>
    <dbReference type="NCBI Taxonomy" id="2282169"/>
    <lineage>
        <taxon>Bacteria</taxon>
        <taxon>Bacillati</taxon>
        <taxon>Cyanobacteriota</taxon>
        <taxon>Cyanophyceae</taxon>
        <taxon>Oscillatoriophycideae</taxon>
        <taxon>Oscillatoriales</taxon>
    </lineage>
</organism>
<name>A0A7C3KCK5_9CYAN</name>
<dbReference type="CDD" id="cd01948">
    <property type="entry name" value="EAL"/>
    <property type="match status" value="1"/>
</dbReference>
<dbReference type="Pfam" id="PF00512">
    <property type="entry name" value="HisKA"/>
    <property type="match status" value="1"/>
</dbReference>
<dbReference type="Gene3D" id="1.10.287.130">
    <property type="match status" value="1"/>
</dbReference>
<dbReference type="SMART" id="SM00052">
    <property type="entry name" value="EAL"/>
    <property type="match status" value="1"/>
</dbReference>
<dbReference type="PROSITE" id="PS50883">
    <property type="entry name" value="EAL"/>
    <property type="match status" value="1"/>
</dbReference>
<dbReference type="PANTHER" id="PTHR33121:SF70">
    <property type="entry name" value="SIGNALING PROTEIN YKOW"/>
    <property type="match status" value="1"/>
</dbReference>
<dbReference type="SUPFAM" id="SSF141868">
    <property type="entry name" value="EAL domain-like"/>
    <property type="match status" value="1"/>
</dbReference>
<dbReference type="InterPro" id="IPR035919">
    <property type="entry name" value="EAL_sf"/>
</dbReference>
<dbReference type="Gene3D" id="3.20.20.450">
    <property type="entry name" value="EAL domain"/>
    <property type="match status" value="1"/>
</dbReference>
<comment type="caution">
    <text evidence="4">The sequence shown here is derived from an EMBL/GenBank/DDBJ whole genome shotgun (WGS) entry which is preliminary data.</text>
</comment>
<sequence length="353" mass="39604">MTYFKDIAQVHQKLQTLDHLTEKSEDISLFVSHELRTPLTSIQGVLGLLQSGQLGELSEEGYRLLSIALNNTTRLTRLASALEHERTPAITLLSSTDIEQLQLENELHQALDLKQFQLVYQPIMEVSSEQIASFEALIRWQHPTRGVISPVVFIPLAERIGIITKVGFWVLEQACYQLASWQQQFPDSSVSVSVNLSVLQLLQPDLLQQVQQVLQKTNVKPESLKLEITETTLIGNQELAIASLSQLRKMGLQVYVDDFGTGYSSLARLQDLPIDALKIDRSFIRSKRWDISEMIIVLAAKLGLSAIAEGVETLEDTITLQKLGCQYMQGYFYSQPIDSETATQLLATYSKAV</sequence>
<dbReference type="EC" id="2.7.13.3" evidence="2"/>
<dbReference type="InterPro" id="IPR050706">
    <property type="entry name" value="Cyclic-di-GMP_PDE-like"/>
</dbReference>
<dbReference type="Pfam" id="PF00563">
    <property type="entry name" value="EAL"/>
    <property type="match status" value="1"/>
</dbReference>
<dbReference type="SUPFAM" id="SSF47384">
    <property type="entry name" value="Homodimeric domain of signal transducing histidine kinase"/>
    <property type="match status" value="1"/>
</dbReference>
<proteinExistence type="predicted"/>
<dbReference type="GO" id="GO:0071111">
    <property type="term" value="F:cyclic-guanylate-specific phosphodiesterase activity"/>
    <property type="evidence" value="ECO:0007669"/>
    <property type="project" value="InterPro"/>
</dbReference>
<reference evidence="4" key="1">
    <citation type="journal article" date="2020" name="mSystems">
        <title>Genome- and Community-Level Interaction Insights into Carbon Utilization and Element Cycling Functions of Hydrothermarchaeota in Hydrothermal Sediment.</title>
        <authorList>
            <person name="Zhou Z."/>
            <person name="Liu Y."/>
            <person name="Xu W."/>
            <person name="Pan J."/>
            <person name="Luo Z.H."/>
            <person name="Li M."/>
        </authorList>
    </citation>
    <scope>NUCLEOTIDE SEQUENCE [LARGE SCALE GENOMIC DNA]</scope>
    <source>
        <strain evidence="4">SpSt-418</strain>
    </source>
</reference>
<gene>
    <name evidence="4" type="ORF">ENR64_05970</name>
</gene>
<dbReference type="SMART" id="SM00388">
    <property type="entry name" value="HisKA"/>
    <property type="match status" value="1"/>
</dbReference>
<accession>A0A7C3KCK5</accession>